<proteinExistence type="predicted"/>
<dbReference type="InterPro" id="IPR050362">
    <property type="entry name" value="Cation-dep_OMT"/>
</dbReference>
<gene>
    <name evidence="4" type="ORF">S01H1_76404</name>
</gene>
<organism evidence="4">
    <name type="scientific">marine sediment metagenome</name>
    <dbReference type="NCBI Taxonomy" id="412755"/>
    <lineage>
        <taxon>unclassified sequences</taxon>
        <taxon>metagenomes</taxon>
        <taxon>ecological metagenomes</taxon>
    </lineage>
</organism>
<accession>X0Y934</accession>
<dbReference type="GO" id="GO:0008171">
    <property type="term" value="F:O-methyltransferase activity"/>
    <property type="evidence" value="ECO:0007669"/>
    <property type="project" value="InterPro"/>
</dbReference>
<dbReference type="GO" id="GO:0032259">
    <property type="term" value="P:methylation"/>
    <property type="evidence" value="ECO:0007669"/>
    <property type="project" value="UniProtKB-KW"/>
</dbReference>
<dbReference type="PROSITE" id="PS51682">
    <property type="entry name" value="SAM_OMT_I"/>
    <property type="match status" value="1"/>
</dbReference>
<dbReference type="InterPro" id="IPR002935">
    <property type="entry name" value="SAM_O-MeTrfase"/>
</dbReference>
<dbReference type="Gene3D" id="3.40.50.150">
    <property type="entry name" value="Vaccinia Virus protein VP39"/>
    <property type="match status" value="1"/>
</dbReference>
<dbReference type="CDD" id="cd02440">
    <property type="entry name" value="AdoMet_MTases"/>
    <property type="match status" value="1"/>
</dbReference>
<dbReference type="AlphaFoldDB" id="X0Y934"/>
<evidence type="ECO:0000256" key="2">
    <source>
        <dbReference type="ARBA" id="ARBA00022679"/>
    </source>
</evidence>
<keyword evidence="1" id="KW-0489">Methyltransferase</keyword>
<evidence type="ECO:0008006" key="5">
    <source>
        <dbReference type="Google" id="ProtNLM"/>
    </source>
</evidence>
<keyword evidence="2" id="KW-0808">Transferase</keyword>
<reference evidence="4" key="1">
    <citation type="journal article" date="2014" name="Front. Microbiol.">
        <title>High frequency of phylogenetically diverse reductive dehalogenase-homologous genes in deep subseafloor sedimentary metagenomes.</title>
        <authorList>
            <person name="Kawai M."/>
            <person name="Futagami T."/>
            <person name="Toyoda A."/>
            <person name="Takaki Y."/>
            <person name="Nishi S."/>
            <person name="Hori S."/>
            <person name="Arai W."/>
            <person name="Tsubouchi T."/>
            <person name="Morono Y."/>
            <person name="Uchiyama I."/>
            <person name="Ito T."/>
            <person name="Fujiyama A."/>
            <person name="Inagaki F."/>
            <person name="Takami H."/>
        </authorList>
    </citation>
    <scope>NUCLEOTIDE SEQUENCE</scope>
    <source>
        <strain evidence="4">Expedition CK06-06</strain>
    </source>
</reference>
<dbReference type="PANTHER" id="PTHR10509">
    <property type="entry name" value="O-METHYLTRANSFERASE-RELATED"/>
    <property type="match status" value="1"/>
</dbReference>
<feature type="non-terminal residue" evidence="4">
    <location>
        <position position="1"/>
    </location>
</feature>
<dbReference type="EMBL" id="BARS01051271">
    <property type="protein sequence ID" value="GAG43817.1"/>
    <property type="molecule type" value="Genomic_DNA"/>
</dbReference>
<evidence type="ECO:0000313" key="4">
    <source>
        <dbReference type="EMBL" id="GAG43817.1"/>
    </source>
</evidence>
<evidence type="ECO:0000256" key="3">
    <source>
        <dbReference type="ARBA" id="ARBA00022691"/>
    </source>
</evidence>
<protein>
    <recommendedName>
        <fullName evidence="5">O-methyltransferase domain-containing protein</fullName>
    </recommendedName>
</protein>
<dbReference type="SUPFAM" id="SSF53335">
    <property type="entry name" value="S-adenosyl-L-methionine-dependent methyltransferases"/>
    <property type="match status" value="1"/>
</dbReference>
<dbReference type="Pfam" id="PF01596">
    <property type="entry name" value="Methyltransf_3"/>
    <property type="match status" value="1"/>
</dbReference>
<dbReference type="InterPro" id="IPR029063">
    <property type="entry name" value="SAM-dependent_MTases_sf"/>
</dbReference>
<evidence type="ECO:0000256" key="1">
    <source>
        <dbReference type="ARBA" id="ARBA00022603"/>
    </source>
</evidence>
<name>X0Y934_9ZZZZ</name>
<dbReference type="GO" id="GO:0008757">
    <property type="term" value="F:S-adenosylmethionine-dependent methyltransferase activity"/>
    <property type="evidence" value="ECO:0007669"/>
    <property type="project" value="TreeGrafter"/>
</dbReference>
<dbReference type="PANTHER" id="PTHR10509:SF14">
    <property type="entry name" value="CAFFEOYL-COA O-METHYLTRANSFERASE 3-RELATED"/>
    <property type="match status" value="1"/>
</dbReference>
<keyword evidence="3" id="KW-0949">S-adenosyl-L-methionine</keyword>
<comment type="caution">
    <text evidence="4">The sequence shown here is derived from an EMBL/GenBank/DDBJ whole genome shotgun (WGS) entry which is preliminary data.</text>
</comment>
<sequence length="160" mass="18003">DIIIKHKYKRALEIGMSTGHSGIWIAWALSKTGGKLITVEINEGRYKQALVNFEEAGLSDYIDARLADAHELVPELKGPFDFVFCDADKGWYKNYLIAVLPKLEVGGCYTAHNVSGRRRGRMWGIGEFVDYLESLPNMETTYDDSSWSGISISYKKSENS</sequence>